<keyword evidence="7" id="KW-0501">Molybdenum cofactor biosynthesis</keyword>
<dbReference type="GO" id="GO:0046872">
    <property type="term" value="F:metal ion binding"/>
    <property type="evidence" value="ECO:0007669"/>
    <property type="project" value="UniProtKB-KW"/>
</dbReference>
<dbReference type="Proteomes" id="UP000193090">
    <property type="component" value="Unassembled WGS sequence"/>
</dbReference>
<evidence type="ECO:0000256" key="3">
    <source>
        <dbReference type="ARBA" id="ARBA00022723"/>
    </source>
</evidence>
<evidence type="ECO:0000256" key="1">
    <source>
        <dbReference type="ARBA" id="ARBA00022490"/>
    </source>
</evidence>
<evidence type="ECO:0000256" key="7">
    <source>
        <dbReference type="ARBA" id="ARBA00023150"/>
    </source>
</evidence>
<dbReference type="InterPro" id="IPR025877">
    <property type="entry name" value="MobA-like_NTP_Trfase"/>
</dbReference>
<evidence type="ECO:0000256" key="2">
    <source>
        <dbReference type="ARBA" id="ARBA00022679"/>
    </source>
</evidence>
<keyword evidence="2" id="KW-0808">Transferase</keyword>
<dbReference type="CDD" id="cd02503">
    <property type="entry name" value="MobA"/>
    <property type="match status" value="1"/>
</dbReference>
<dbReference type="EMBL" id="LQPZ01000012">
    <property type="protein sequence ID" value="ORX07251.1"/>
    <property type="molecule type" value="Genomic_DNA"/>
</dbReference>
<dbReference type="InterPro" id="IPR029044">
    <property type="entry name" value="Nucleotide-diphossugar_trans"/>
</dbReference>
<comment type="caution">
    <text evidence="9">The sequence shown here is derived from an EMBL/GenBank/DDBJ whole genome shotgun (WGS) entry which is preliminary data.</text>
</comment>
<keyword evidence="6" id="KW-0342">GTP-binding</keyword>
<dbReference type="GO" id="GO:0006777">
    <property type="term" value="P:Mo-molybdopterin cofactor biosynthetic process"/>
    <property type="evidence" value="ECO:0007669"/>
    <property type="project" value="UniProtKB-KW"/>
</dbReference>
<keyword evidence="10" id="KW-1185">Reference proteome</keyword>
<evidence type="ECO:0000256" key="6">
    <source>
        <dbReference type="ARBA" id="ARBA00023134"/>
    </source>
</evidence>
<dbReference type="STRING" id="1798.AWC30_00405"/>
<dbReference type="GO" id="GO:0005525">
    <property type="term" value="F:GTP binding"/>
    <property type="evidence" value="ECO:0007669"/>
    <property type="project" value="UniProtKB-KW"/>
</dbReference>
<name>A0A1X2ENK8_9MYCO</name>
<organism evidence="9 10">
    <name type="scientific">Mycolicibacillus trivialis</name>
    <dbReference type="NCBI Taxonomy" id="1798"/>
    <lineage>
        <taxon>Bacteria</taxon>
        <taxon>Bacillati</taxon>
        <taxon>Actinomycetota</taxon>
        <taxon>Actinomycetes</taxon>
        <taxon>Mycobacteriales</taxon>
        <taxon>Mycobacteriaceae</taxon>
        <taxon>Mycolicibacillus</taxon>
    </lineage>
</organism>
<dbReference type="Gene3D" id="3.90.550.10">
    <property type="entry name" value="Spore Coat Polysaccharide Biosynthesis Protein SpsA, Chain A"/>
    <property type="match status" value="1"/>
</dbReference>
<dbReference type="GO" id="GO:0016779">
    <property type="term" value="F:nucleotidyltransferase activity"/>
    <property type="evidence" value="ECO:0007669"/>
    <property type="project" value="TreeGrafter"/>
</dbReference>
<feature type="domain" description="MobA-like NTP transferase" evidence="8">
    <location>
        <begin position="1"/>
        <end position="147"/>
    </location>
</feature>
<keyword evidence="1" id="KW-0963">Cytoplasm</keyword>
<evidence type="ECO:0000259" key="8">
    <source>
        <dbReference type="Pfam" id="PF12804"/>
    </source>
</evidence>
<sequence>MGRDKATLSLPGSTRTFVEHLVELLGRRCAPVFVVAAPGQRLPAVPARVLHDEVAGRGPLPATGLGLRAAVTAGARHAFVAAVDLPLLDPDLIDVLAAVAVSTDADVVVPWDGRDHYLAAVYRSSLTADIDALVAAGERRMRALVAGLDAQRIVVGQRAGLANLNSPADLAALRTP</sequence>
<dbReference type="NCBIfam" id="NF001855">
    <property type="entry name" value="PRK00576.1"/>
    <property type="match status" value="1"/>
</dbReference>
<keyword evidence="3" id="KW-0479">Metal-binding</keyword>
<dbReference type="Pfam" id="PF12804">
    <property type="entry name" value="NTP_transf_3"/>
    <property type="match status" value="1"/>
</dbReference>
<proteinExistence type="predicted"/>
<dbReference type="SUPFAM" id="SSF53448">
    <property type="entry name" value="Nucleotide-diphospho-sugar transferases"/>
    <property type="match status" value="1"/>
</dbReference>
<evidence type="ECO:0000256" key="4">
    <source>
        <dbReference type="ARBA" id="ARBA00022741"/>
    </source>
</evidence>
<gene>
    <name evidence="9" type="ORF">AWC30_00405</name>
</gene>
<dbReference type="InterPro" id="IPR013482">
    <property type="entry name" value="Molybde_CF_guanTrfase"/>
</dbReference>
<dbReference type="AlphaFoldDB" id="A0A1X2ENK8"/>
<keyword evidence="5" id="KW-0460">Magnesium</keyword>
<accession>A0A1X2ENK8</accession>
<evidence type="ECO:0000256" key="5">
    <source>
        <dbReference type="ARBA" id="ARBA00022842"/>
    </source>
</evidence>
<dbReference type="PANTHER" id="PTHR19136">
    <property type="entry name" value="MOLYBDENUM COFACTOR GUANYLYLTRANSFERASE"/>
    <property type="match status" value="1"/>
</dbReference>
<dbReference type="OrthoDB" id="9788394at2"/>
<evidence type="ECO:0000313" key="9">
    <source>
        <dbReference type="EMBL" id="ORX07251.1"/>
    </source>
</evidence>
<evidence type="ECO:0000313" key="10">
    <source>
        <dbReference type="Proteomes" id="UP000193090"/>
    </source>
</evidence>
<keyword evidence="4" id="KW-0547">Nucleotide-binding</keyword>
<reference evidence="9 10" key="1">
    <citation type="submission" date="2016-01" db="EMBL/GenBank/DDBJ databases">
        <title>The new phylogeny of the genus Mycobacterium.</title>
        <authorList>
            <person name="Tarcisio F."/>
            <person name="Conor M."/>
            <person name="Antonella G."/>
            <person name="Elisabetta G."/>
            <person name="Giulia F.S."/>
            <person name="Sara T."/>
            <person name="Anna F."/>
            <person name="Clotilde B."/>
            <person name="Roberto B."/>
            <person name="Veronica D.S."/>
            <person name="Fabio R."/>
            <person name="Monica P."/>
            <person name="Olivier J."/>
            <person name="Enrico T."/>
            <person name="Nicola S."/>
        </authorList>
    </citation>
    <scope>NUCLEOTIDE SEQUENCE [LARGE SCALE GENOMIC DNA]</scope>
    <source>
        <strain evidence="9 10">DSM 44153</strain>
    </source>
</reference>
<dbReference type="PANTHER" id="PTHR19136:SF81">
    <property type="entry name" value="MOLYBDENUM COFACTOR GUANYLYLTRANSFERASE"/>
    <property type="match status" value="1"/>
</dbReference>
<protein>
    <submittedName>
        <fullName evidence="9">Molybdopterin-guanine dinucleotide biosynthesis protein A</fullName>
    </submittedName>
</protein>